<keyword evidence="1" id="KW-0812">Transmembrane</keyword>
<protein>
    <submittedName>
        <fullName evidence="2">Uncharacterized protein</fullName>
    </submittedName>
</protein>
<evidence type="ECO:0000256" key="1">
    <source>
        <dbReference type="SAM" id="Phobius"/>
    </source>
</evidence>
<accession>A0A0E9XK94</accession>
<proteinExistence type="predicted"/>
<feature type="transmembrane region" description="Helical" evidence="1">
    <location>
        <begin position="21"/>
        <end position="39"/>
    </location>
</feature>
<keyword evidence="1" id="KW-0472">Membrane</keyword>
<name>A0A0E9XK94_ANGAN</name>
<dbReference type="AlphaFoldDB" id="A0A0E9XK94"/>
<reference evidence="2" key="2">
    <citation type="journal article" date="2015" name="Fish Shellfish Immunol.">
        <title>Early steps in the European eel (Anguilla anguilla)-Vibrio vulnificus interaction in the gills: Role of the RtxA13 toxin.</title>
        <authorList>
            <person name="Callol A."/>
            <person name="Pajuelo D."/>
            <person name="Ebbesson L."/>
            <person name="Teles M."/>
            <person name="MacKenzie S."/>
            <person name="Amaro C."/>
        </authorList>
    </citation>
    <scope>NUCLEOTIDE SEQUENCE</scope>
</reference>
<reference evidence="2" key="1">
    <citation type="submission" date="2014-11" db="EMBL/GenBank/DDBJ databases">
        <authorList>
            <person name="Amaro Gonzalez C."/>
        </authorList>
    </citation>
    <scope>NUCLEOTIDE SEQUENCE</scope>
</reference>
<sequence length="40" mass="4499">MVSKEYIFRTFSVQIYQCKQPIVGTAIVAFLSSPVLSLAY</sequence>
<keyword evidence="1" id="KW-1133">Transmembrane helix</keyword>
<organism evidence="2">
    <name type="scientific">Anguilla anguilla</name>
    <name type="common">European freshwater eel</name>
    <name type="synonym">Muraena anguilla</name>
    <dbReference type="NCBI Taxonomy" id="7936"/>
    <lineage>
        <taxon>Eukaryota</taxon>
        <taxon>Metazoa</taxon>
        <taxon>Chordata</taxon>
        <taxon>Craniata</taxon>
        <taxon>Vertebrata</taxon>
        <taxon>Euteleostomi</taxon>
        <taxon>Actinopterygii</taxon>
        <taxon>Neopterygii</taxon>
        <taxon>Teleostei</taxon>
        <taxon>Anguilliformes</taxon>
        <taxon>Anguillidae</taxon>
        <taxon>Anguilla</taxon>
    </lineage>
</organism>
<evidence type="ECO:0000313" key="2">
    <source>
        <dbReference type="EMBL" id="JAI03090.1"/>
    </source>
</evidence>
<dbReference type="EMBL" id="GBXM01005488">
    <property type="protein sequence ID" value="JAI03090.1"/>
    <property type="molecule type" value="Transcribed_RNA"/>
</dbReference>